<dbReference type="EMBL" id="KT030924">
    <property type="protein sequence ID" value="ANI26085.1"/>
    <property type="molecule type" value="Genomic_DNA"/>
</dbReference>
<organism evidence="11">
    <name type="scientific">Streptococcus dysgalactiae subsp. dysgalactiae</name>
    <dbReference type="NCBI Taxonomy" id="99822"/>
    <lineage>
        <taxon>Bacteria</taxon>
        <taxon>Bacillati</taxon>
        <taxon>Bacillota</taxon>
        <taxon>Bacilli</taxon>
        <taxon>Lactobacillales</taxon>
        <taxon>Streptococcaceae</taxon>
        <taxon>Streptococcus</taxon>
    </lineage>
</organism>
<dbReference type="EMBL" id="KT030921">
    <property type="protein sequence ID" value="ANI26082.1"/>
    <property type="molecule type" value="Genomic_DNA"/>
</dbReference>
<dbReference type="Pfam" id="PF20746">
    <property type="entry name" value="EndoS_Ig-like"/>
    <property type="match status" value="1"/>
</dbReference>
<keyword evidence="3" id="KW-0732">Signal</keyword>
<comment type="catalytic activity">
    <reaction evidence="6">
        <text>an N(4)-(oligosaccharide-(1-&gt;3)-[oligosaccharide-(1-&gt;6)]-beta-D-Man-(1-&gt;4)-beta-D-GlcNAc-(1-&gt;4)-alpha-D-GlcNAc)-L-asparaginyl-[protein] + H2O = an oligosaccharide-(1-&gt;3)-[oligosaccharide-(1-&gt;6)]-beta-D-Man-(1-&gt;4)-D-GlcNAc + N(4)-(N-acetyl-beta-D-glucosaminyl)-L-asparaginyl-[protein]</text>
        <dbReference type="Rhea" id="RHEA:73067"/>
        <dbReference type="Rhea" id="RHEA-COMP:12603"/>
        <dbReference type="Rhea" id="RHEA-COMP:18176"/>
        <dbReference type="ChEBI" id="CHEBI:15377"/>
        <dbReference type="ChEBI" id="CHEBI:132248"/>
        <dbReference type="ChEBI" id="CHEBI:192714"/>
        <dbReference type="ChEBI" id="CHEBI:192715"/>
        <dbReference type="EC" id="3.2.1.96"/>
    </reaction>
</comment>
<dbReference type="Pfam" id="PF23952">
    <property type="entry name" value="LRR_EndoS"/>
    <property type="match status" value="1"/>
</dbReference>
<evidence type="ECO:0000256" key="4">
    <source>
        <dbReference type="ARBA" id="ARBA00022801"/>
    </source>
</evidence>
<dbReference type="Gene3D" id="3.80.10.10">
    <property type="entry name" value="Ribonuclease Inhibitor"/>
    <property type="match status" value="1"/>
</dbReference>
<dbReference type="InterPro" id="IPR032675">
    <property type="entry name" value="LRR_dom_sf"/>
</dbReference>
<name>A0A191T6R1_STRDY</name>
<evidence type="ECO:0000256" key="6">
    <source>
        <dbReference type="ARBA" id="ARBA00034414"/>
    </source>
</evidence>
<dbReference type="GO" id="GO:0005975">
    <property type="term" value="P:carbohydrate metabolic process"/>
    <property type="evidence" value="ECO:0007669"/>
    <property type="project" value="InterPro"/>
</dbReference>
<dbReference type="InterPro" id="IPR001579">
    <property type="entry name" value="Glyco_hydro_18_chit_AS"/>
</dbReference>
<dbReference type="InterPro" id="IPR049410">
    <property type="entry name" value="EndoS-like_Ig-like"/>
</dbReference>
<feature type="domain" description="Endo-beta-N-acetylglucosaminidase EndoS-like Ig-like" evidence="7">
    <location>
        <begin position="646"/>
        <end position="770"/>
    </location>
</feature>
<evidence type="ECO:0000256" key="2">
    <source>
        <dbReference type="ARBA" id="ARBA00012566"/>
    </source>
</evidence>
<evidence type="ECO:0000256" key="3">
    <source>
        <dbReference type="ARBA" id="ARBA00022729"/>
    </source>
</evidence>
<evidence type="ECO:0000259" key="8">
    <source>
        <dbReference type="Pfam" id="PF22382"/>
    </source>
</evidence>
<evidence type="ECO:0000313" key="10">
    <source>
        <dbReference type="EMBL" id="ANI26082.1"/>
    </source>
</evidence>
<dbReference type="SUPFAM" id="SSF51445">
    <property type="entry name" value="(Trans)glycosidases"/>
    <property type="match status" value="1"/>
</dbReference>
<keyword evidence="5 11" id="KW-0326">Glycosidase</keyword>
<protein>
    <recommendedName>
        <fullName evidence="2">mannosyl-glycoprotein endo-beta-N-acetylglucosaminidase</fullName>
        <ecNumber evidence="2">3.2.1.96</ecNumber>
    </recommendedName>
</protein>
<evidence type="ECO:0000256" key="5">
    <source>
        <dbReference type="ARBA" id="ARBA00023295"/>
    </source>
</evidence>
<accession>A0A191T6R1</accession>
<dbReference type="Pfam" id="PF23916">
    <property type="entry name" value="TIM-barrel_EndoS"/>
    <property type="match status" value="1"/>
</dbReference>
<dbReference type="InterPro" id="IPR057016">
    <property type="entry name" value="EndoS_F2-like_TIM-barrel"/>
</dbReference>
<dbReference type="Gene3D" id="2.60.120.260">
    <property type="entry name" value="Galactose-binding domain-like"/>
    <property type="match status" value="1"/>
</dbReference>
<dbReference type="EC" id="3.2.1.96" evidence="2"/>
<sequence>MDKRLLVKRTLGCVCSATLMGTILGTHHDSLISVKAEEKITQVSQTSTSIDDLHYLSENSKKEFKEELSKEKVPEKVKEILSKAQQANKQAQELAEMKVPDKIPMKPLNGPLYGGYFRTWHDKTSDPLEKDKVNSMGELPKEVDLAFVFHDWTKDYSLFWKELATKHVPKLNKQGTRVIRTIPWRFLAGGDNSGIAEDASKYPNTPEGNKALAKAIVDEYVYKYNLDGLDVDIEHDSIPKVNGEASDENLKRSIDVFEEIGKLIGPKGADKSRLFIMDSTYMADKNPLIERGAPYIDLLLVQVYGSQGEQGEFQNDTKSVTKTPEERWQGYSKYIRPEQYMIGFSFYEEKAGSGNLWYDINARKDEDTANGINDDITGTRAERYARWQPKTGGVKGGIFSYAIDRDGVAHQPKQIAEKDKQSVKNNRPLISEITDNIFHSNYSVSKTLKTVMLKDKAYDLIDEKDFPDKALREAVMAQVGTRKGDLERFNGTLRLDNPAIQSLEGLNKFKKLAQLDLIGLSRIIKLDQSVLPANMKPGKDPLETVLETYKKNGKEEPAIIPPVSLTVSGLTGLKELDLSGFDRETLAGIDAATLTSLEKVDISDNKLDLAPKTENRQIFDVMLSTVNNNAGISEQSIKFDNQKPAGNYPQTYGATNLQLPVRQEKIDLQHQLLFGTITNQGTLINSEADYKTYRNQKIAGRNFVDPDYPYNNFKVSHDNYTVKVTDSTLGTTTDKMLATDKEETYKVDFFSPTDKTKAVHTAKVIVGDEKTMMVNLAEGATVIKSENDENAQKVFNGIMEYNPLSFNNKSSIIFEIKDPSLAKYWRLFNDSSKDKKDYIKEAKLEVFTGQLNAEADVKTILEKPDNWVTVSTYSGEEKVFSHSLDNISAKYWRVTVDNKKDQYGYVSLPELQILGYPLPNADTIMKTVTVAKELSQQKDKFPQQLLDESTAKEAVVEASLNSKLFDTGVINTNVEALKNVVDECLAYEKNKETAFKATEDYRAAVNGVKAESVTVEEMAQLKDLIGKAAHLNSKIDAKLADREYDKDLLGLIGELTNITRTVKSFVK</sequence>
<keyword evidence="4" id="KW-0378">Hydrolase</keyword>
<evidence type="ECO:0000259" key="9">
    <source>
        <dbReference type="Pfam" id="PF23916"/>
    </source>
</evidence>
<comment type="similarity">
    <text evidence="1">Belongs to the glycosyl hydrolase 18 family.</text>
</comment>
<dbReference type="Pfam" id="PF22382">
    <property type="entry name" value="EndoS_helical"/>
    <property type="match status" value="1"/>
</dbReference>
<evidence type="ECO:0000259" key="7">
    <source>
        <dbReference type="Pfam" id="PF20746"/>
    </source>
</evidence>
<feature type="domain" description="Endo-beta-N-acetylglucosaminidase EndoS/F2-like TIM-barrel" evidence="9">
    <location>
        <begin position="115"/>
        <end position="400"/>
    </location>
</feature>
<feature type="domain" description="Endo-beta-N-acetylglucosaminidase EndoS helical bundle" evidence="8">
    <location>
        <begin position="919"/>
        <end position="981"/>
    </location>
</feature>
<dbReference type="Gene3D" id="3.20.20.80">
    <property type="entry name" value="Glycosidases"/>
    <property type="match status" value="1"/>
</dbReference>
<evidence type="ECO:0000313" key="11">
    <source>
        <dbReference type="EMBL" id="ANI26085.1"/>
    </source>
</evidence>
<dbReference type="GO" id="GO:0033925">
    <property type="term" value="F:mannosyl-glycoprotein endo-beta-N-acetylglucosaminidase activity"/>
    <property type="evidence" value="ECO:0007669"/>
    <property type="project" value="UniProtKB-EC"/>
</dbReference>
<proteinExistence type="inferred from homology"/>
<dbReference type="PROSITE" id="PS01095">
    <property type="entry name" value="GH18_1"/>
    <property type="match status" value="1"/>
</dbReference>
<evidence type="ECO:0000256" key="1">
    <source>
        <dbReference type="ARBA" id="ARBA00009336"/>
    </source>
</evidence>
<reference evidence="11" key="1">
    <citation type="journal article" date="2016" name="Future Microbiol.">
        <title>EndoSd: an IgG glycan hydrolyzing enzyme in Streptococcus dysgalactiae subspecies dysgalactiae.</title>
        <authorList>
            <person name="Shadnezhad A."/>
            <person name="Naegeli A."/>
            <person name="Sjogren J."/>
            <person name="Adamczyk B."/>
            <person name="Leo F."/>
            <person name="Allhorn M."/>
            <person name="Karlsson N.G."/>
            <person name="Jensen A."/>
            <person name="Collin M."/>
        </authorList>
    </citation>
    <scope>NUCLEOTIDE SEQUENCE</scope>
    <source>
        <strain evidence="11">SK_1226</strain>
        <strain evidence="10">SK_1241</strain>
    </source>
</reference>
<dbReference type="InterPro" id="IPR055024">
    <property type="entry name" value="EndoS_helical"/>
</dbReference>
<dbReference type="InterPro" id="IPR017853">
    <property type="entry name" value="GH"/>
</dbReference>
<dbReference type="CDD" id="cd06542">
    <property type="entry name" value="GH18_EndoS-like"/>
    <property type="match status" value="1"/>
</dbReference>
<dbReference type="AlphaFoldDB" id="A0A191T6R1"/>